<evidence type="ECO:0000313" key="1">
    <source>
        <dbReference type="EMBL" id="TKZ35243.1"/>
    </source>
</evidence>
<organism evidence="1 2">
    <name type="scientific">Brachyspira catarrhinii</name>
    <dbReference type="NCBI Taxonomy" id="2528966"/>
    <lineage>
        <taxon>Bacteria</taxon>
        <taxon>Pseudomonadati</taxon>
        <taxon>Spirochaetota</taxon>
        <taxon>Spirochaetia</taxon>
        <taxon>Brachyspirales</taxon>
        <taxon>Brachyspiraceae</taxon>
        <taxon>Brachyspira</taxon>
    </lineage>
</organism>
<dbReference type="Proteomes" id="UP000310168">
    <property type="component" value="Unassembled WGS sequence"/>
</dbReference>
<protein>
    <submittedName>
        <fullName evidence="1">Uncharacterized protein</fullName>
    </submittedName>
</protein>
<name>A0ABY2TS30_9SPIR</name>
<accession>A0ABY2TS30</accession>
<keyword evidence="2" id="KW-1185">Reference proteome</keyword>
<proteinExistence type="predicted"/>
<evidence type="ECO:0000313" key="2">
    <source>
        <dbReference type="Proteomes" id="UP000310168"/>
    </source>
</evidence>
<dbReference type="EMBL" id="SJDU01000133">
    <property type="protein sequence ID" value="TKZ35243.1"/>
    <property type="molecule type" value="Genomic_DNA"/>
</dbReference>
<reference evidence="1 2" key="1">
    <citation type="journal article" date="2019" name="Anaerobe">
        <title>Brachyspira catarrhinii sp. nov., an anaerobic intestinal spirochaete isolated from vervet monkeys may have been misidentified as Brachyspira aalborgi in previous studies.</title>
        <authorList>
            <person name="Phillips N.D."/>
            <person name="La T."/>
            <person name="Hampson D.J."/>
        </authorList>
    </citation>
    <scope>NUCLEOTIDE SEQUENCE [LARGE SCALE GENOMIC DNA]</scope>
    <source>
        <strain evidence="1 2">Z12</strain>
    </source>
</reference>
<sequence>MKKIIIVFIIFFSLFNLSFAQNLAPSGNVNLDREFFNAEKLFFQKKYNLSREAFLLYLKKRPLST</sequence>
<dbReference type="RefSeq" id="WP_137998276.1">
    <property type="nucleotide sequence ID" value="NZ_SJDU01000133.1"/>
</dbReference>
<comment type="caution">
    <text evidence="1">The sequence shown here is derived from an EMBL/GenBank/DDBJ whole genome shotgun (WGS) entry which is preliminary data.</text>
</comment>
<feature type="non-terminal residue" evidence="1">
    <location>
        <position position="65"/>
    </location>
</feature>
<gene>
    <name evidence="1" type="ORF">EZH24_06260</name>
</gene>